<sequence>MGCTSSKENTNPPPPTTTTTTISDNSQQLINDQFRKWLKSNRPKADEYVLNGISSPTQSNNDIDDYRPIVRQALDLLIDRHDIKTTNKLTKLLHKEVPSASSKKIERTIDVLKQTADKLRHGQLLLDSDQQQTTGSTNGEITNGTKASDNKAATGEPGIVLKEALEKARISFYKGKQAAIFANPNGGYDVRIIDDNDDTLNQDGNLLRSIIVTEVKMRPKSTLGTSSTSTHTPHLTSSAPAPPPPSAPSKLLDEHEIGDDFRRSIDAALKGLESIYQPTPSFERTQESRPDKRASSTVTKSITEDHTANLAEIIHQGKAITNIDEEKERAISQTDIQPKLVGAVDNMNEIMIDTIESTTRSQIGEPVPSLPTDTIKELVLNMSDEEKHHEQNLPTKRVDLPSTSFSSQKPDFNQTHTQSTEEPIVNENSSVPPVAGSVDTNTAVKSASHNVTYTEIIHSESLDGEQSRRFMTESYDEQPSALDDNETTSRKIITKSEFSNHPSLGEKIMEQSVQVITVKVRNETITTTNSSPTSDKSSLPHDTHPTNTTL</sequence>
<proteinExistence type="predicted"/>
<dbReference type="AlphaFoldDB" id="A0A815KK91"/>
<dbReference type="EMBL" id="CAJNOJ010000316">
    <property type="protein sequence ID" value="CAF1394413.1"/>
    <property type="molecule type" value="Genomic_DNA"/>
</dbReference>
<reference evidence="2" key="1">
    <citation type="submission" date="2021-02" db="EMBL/GenBank/DDBJ databases">
        <authorList>
            <person name="Nowell W R."/>
        </authorList>
    </citation>
    <scope>NUCLEOTIDE SEQUENCE</scope>
</reference>
<feature type="region of interest" description="Disordered" evidence="1">
    <location>
        <begin position="128"/>
        <end position="153"/>
    </location>
</feature>
<evidence type="ECO:0000256" key="1">
    <source>
        <dbReference type="SAM" id="MobiDB-lite"/>
    </source>
</evidence>
<feature type="compositionally biased region" description="Polar residues" evidence="1">
    <location>
        <begin position="524"/>
        <end position="537"/>
    </location>
</feature>
<feature type="compositionally biased region" description="Polar residues" evidence="1">
    <location>
        <begin position="401"/>
        <end position="431"/>
    </location>
</feature>
<name>A0A815KK91_ADIRI</name>
<dbReference type="Proteomes" id="UP000663852">
    <property type="component" value="Unassembled WGS sequence"/>
</dbReference>
<feature type="compositionally biased region" description="Basic and acidic residues" evidence="1">
    <location>
        <begin position="284"/>
        <end position="294"/>
    </location>
</feature>
<dbReference type="OrthoDB" id="10025956at2759"/>
<evidence type="ECO:0000313" key="3">
    <source>
        <dbReference type="Proteomes" id="UP000663852"/>
    </source>
</evidence>
<feature type="region of interest" description="Disordered" evidence="1">
    <location>
        <begin position="1"/>
        <end position="22"/>
    </location>
</feature>
<feature type="region of interest" description="Disordered" evidence="1">
    <location>
        <begin position="524"/>
        <end position="550"/>
    </location>
</feature>
<gene>
    <name evidence="2" type="ORF">EDS130_LOCUS35654</name>
</gene>
<feature type="region of interest" description="Disordered" evidence="1">
    <location>
        <begin position="218"/>
        <end position="252"/>
    </location>
</feature>
<feature type="region of interest" description="Disordered" evidence="1">
    <location>
        <begin position="275"/>
        <end position="302"/>
    </location>
</feature>
<accession>A0A815KK91</accession>
<feature type="compositionally biased region" description="Polar residues" evidence="1">
    <location>
        <begin position="133"/>
        <end position="147"/>
    </location>
</feature>
<organism evidence="2 3">
    <name type="scientific">Adineta ricciae</name>
    <name type="common">Rotifer</name>
    <dbReference type="NCBI Taxonomy" id="249248"/>
    <lineage>
        <taxon>Eukaryota</taxon>
        <taxon>Metazoa</taxon>
        <taxon>Spiralia</taxon>
        <taxon>Gnathifera</taxon>
        <taxon>Rotifera</taxon>
        <taxon>Eurotatoria</taxon>
        <taxon>Bdelloidea</taxon>
        <taxon>Adinetida</taxon>
        <taxon>Adinetidae</taxon>
        <taxon>Adineta</taxon>
    </lineage>
</organism>
<feature type="region of interest" description="Disordered" evidence="1">
    <location>
        <begin position="386"/>
        <end position="432"/>
    </location>
</feature>
<feature type="compositionally biased region" description="Low complexity" evidence="1">
    <location>
        <begin position="221"/>
        <end position="239"/>
    </location>
</feature>
<protein>
    <submittedName>
        <fullName evidence="2">Uncharacterized protein</fullName>
    </submittedName>
</protein>
<feature type="compositionally biased region" description="Basic and acidic residues" evidence="1">
    <location>
        <begin position="386"/>
        <end position="399"/>
    </location>
</feature>
<evidence type="ECO:0000313" key="2">
    <source>
        <dbReference type="EMBL" id="CAF1394413.1"/>
    </source>
</evidence>
<comment type="caution">
    <text evidence="2">The sequence shown here is derived from an EMBL/GenBank/DDBJ whole genome shotgun (WGS) entry which is preliminary data.</text>
</comment>